<dbReference type="Pfam" id="PF10001">
    <property type="entry name" value="DUF2242"/>
    <property type="match status" value="1"/>
</dbReference>
<dbReference type="AlphaFoldDB" id="A0A853IW25"/>
<dbReference type="InterPro" id="IPR018718">
    <property type="entry name" value="DUF2242"/>
</dbReference>
<accession>A0A853IW25</accession>
<sequence length="198" mass="20788">MPFAVVLRRLAVGLAPVVLTGCAGLSQGPAPLLNFQPESFDGAAHVRHFDAAPGRSCEAARRALLSQGYVLTPAQPEQVTGRKYFQPTAEHHVQLEFRVVCAPELGDAQAATMFVSGLKEQYVVRKVKDSASLGVGGIGSLSLPLEGSLDSMVKVASETVTDAALYARFFELVHGYLDRAPAPQAEAASASAASVPAQ</sequence>
<dbReference type="Proteomes" id="UP000589716">
    <property type="component" value="Unassembled WGS sequence"/>
</dbReference>
<gene>
    <name evidence="1" type="ORF">H0I39_01260</name>
</gene>
<reference evidence="1 2" key="1">
    <citation type="submission" date="2020-07" db="EMBL/GenBank/DDBJ databases">
        <authorList>
            <person name="Maaloum M."/>
        </authorList>
    </citation>
    <scope>NUCLEOTIDE SEQUENCE [LARGE SCALE GENOMIC DNA]</scope>
    <source>
        <strain evidence="1 2">GCS-AN-3</strain>
    </source>
</reference>
<keyword evidence="2" id="KW-1185">Reference proteome</keyword>
<name>A0A853IW25_9BURK</name>
<proteinExistence type="predicted"/>
<protein>
    <submittedName>
        <fullName evidence="1">DUF2242 domain-containing protein</fullName>
    </submittedName>
</protein>
<dbReference type="EMBL" id="JACCKX010000001">
    <property type="protein sequence ID" value="NZA00748.1"/>
    <property type="molecule type" value="Genomic_DNA"/>
</dbReference>
<evidence type="ECO:0000313" key="1">
    <source>
        <dbReference type="EMBL" id="NZA00748.1"/>
    </source>
</evidence>
<dbReference type="RefSeq" id="WP_180549294.1">
    <property type="nucleotide sequence ID" value="NZ_JACCKX010000001.1"/>
</dbReference>
<comment type="caution">
    <text evidence="1">The sequence shown here is derived from an EMBL/GenBank/DDBJ whole genome shotgun (WGS) entry which is preliminary data.</text>
</comment>
<evidence type="ECO:0000313" key="2">
    <source>
        <dbReference type="Proteomes" id="UP000589716"/>
    </source>
</evidence>
<organism evidence="1 2">
    <name type="scientific">Ottowia beijingensis</name>
    <dbReference type="NCBI Taxonomy" id="1207057"/>
    <lineage>
        <taxon>Bacteria</taxon>
        <taxon>Pseudomonadati</taxon>
        <taxon>Pseudomonadota</taxon>
        <taxon>Betaproteobacteria</taxon>
        <taxon>Burkholderiales</taxon>
        <taxon>Comamonadaceae</taxon>
        <taxon>Ottowia</taxon>
    </lineage>
</organism>